<sequence>MKHGSEQNATANGHLQKLSIVVQVPSRSSNDAHQPEYDPEGFKGVVPKLTHEKRHNNVLRSVAGTLHVASLLHRILCRGTPPHHLRLHHLRGLDNFDEWHFELTTIVLQGEGLTTQVAQCTGVDAKWFIKELTRASRVLDADTKKLRRHIDDEVLHSSSEPPLPPPVLDDVEPKLIDPMKEYLAEHRLVKFLEARAAKASLEELIKTEHADVERSIALVYASLSEAVRRNAAAANLVPCAYCIIEWPRGKFCS</sequence>
<protein>
    <submittedName>
        <fullName evidence="1">Uncharacterized protein</fullName>
    </submittedName>
</protein>
<dbReference type="AlphaFoldDB" id="A0A397A0X1"/>
<name>A0A397A0X1_APHAT</name>
<gene>
    <name evidence="1" type="ORF">DYB36_009157</name>
</gene>
<evidence type="ECO:0000313" key="2">
    <source>
        <dbReference type="Proteomes" id="UP000265427"/>
    </source>
</evidence>
<proteinExistence type="predicted"/>
<dbReference type="VEuPathDB" id="FungiDB:H257_12462"/>
<accession>A0A397A0X1</accession>
<reference evidence="1 2" key="1">
    <citation type="submission" date="2018-08" db="EMBL/GenBank/DDBJ databases">
        <title>Aphanomyces genome sequencing and annotation.</title>
        <authorList>
            <person name="Minardi D."/>
            <person name="Oidtmann B."/>
            <person name="Van Der Giezen M."/>
            <person name="Studholme D.J."/>
        </authorList>
    </citation>
    <scope>NUCLEOTIDE SEQUENCE [LARGE SCALE GENOMIC DNA]</scope>
    <source>
        <strain evidence="1 2">Kv</strain>
    </source>
</reference>
<organism evidence="1 2">
    <name type="scientific">Aphanomyces astaci</name>
    <name type="common">Crayfish plague agent</name>
    <dbReference type="NCBI Taxonomy" id="112090"/>
    <lineage>
        <taxon>Eukaryota</taxon>
        <taxon>Sar</taxon>
        <taxon>Stramenopiles</taxon>
        <taxon>Oomycota</taxon>
        <taxon>Saprolegniomycetes</taxon>
        <taxon>Saprolegniales</taxon>
        <taxon>Verrucalvaceae</taxon>
        <taxon>Aphanomyces</taxon>
    </lineage>
</organism>
<comment type="caution">
    <text evidence="1">The sequence shown here is derived from an EMBL/GenBank/DDBJ whole genome shotgun (WGS) entry which is preliminary data.</text>
</comment>
<evidence type="ECO:0000313" key="1">
    <source>
        <dbReference type="EMBL" id="RHY01483.1"/>
    </source>
</evidence>
<dbReference type="EMBL" id="QUSZ01007813">
    <property type="protein sequence ID" value="RHY01483.1"/>
    <property type="molecule type" value="Genomic_DNA"/>
</dbReference>
<dbReference type="Proteomes" id="UP000265427">
    <property type="component" value="Unassembled WGS sequence"/>
</dbReference>